<dbReference type="AlphaFoldDB" id="A0A1Q3CQL9"/>
<evidence type="ECO:0000256" key="4">
    <source>
        <dbReference type="ARBA" id="ARBA00022692"/>
    </source>
</evidence>
<name>A0A1Q3CQL9_CEPFO</name>
<keyword evidence="5 10" id="KW-1133">Transmembrane helix</keyword>
<gene>
    <name evidence="11" type="ORF">CFOL_v3_25843</name>
</gene>
<dbReference type="EMBL" id="BDDD01002625">
    <property type="protein sequence ID" value="GAV82391.1"/>
    <property type="molecule type" value="Genomic_DNA"/>
</dbReference>
<feature type="transmembrane region" description="Helical" evidence="10">
    <location>
        <begin position="47"/>
        <end position="68"/>
    </location>
</feature>
<dbReference type="Pfam" id="PF11744">
    <property type="entry name" value="ALMT"/>
    <property type="match status" value="1"/>
</dbReference>
<organism evidence="11 12">
    <name type="scientific">Cephalotus follicularis</name>
    <name type="common">Albany pitcher plant</name>
    <dbReference type="NCBI Taxonomy" id="3775"/>
    <lineage>
        <taxon>Eukaryota</taxon>
        <taxon>Viridiplantae</taxon>
        <taxon>Streptophyta</taxon>
        <taxon>Embryophyta</taxon>
        <taxon>Tracheophyta</taxon>
        <taxon>Spermatophyta</taxon>
        <taxon>Magnoliopsida</taxon>
        <taxon>eudicotyledons</taxon>
        <taxon>Gunneridae</taxon>
        <taxon>Pentapetalae</taxon>
        <taxon>rosids</taxon>
        <taxon>fabids</taxon>
        <taxon>Oxalidales</taxon>
        <taxon>Cephalotaceae</taxon>
        <taxon>Cephalotus</taxon>
    </lineage>
</organism>
<keyword evidence="6" id="KW-0406">Ion transport</keyword>
<keyword evidence="12" id="KW-1185">Reference proteome</keyword>
<feature type="transmembrane region" description="Helical" evidence="10">
    <location>
        <begin position="124"/>
        <end position="144"/>
    </location>
</feature>
<evidence type="ECO:0000256" key="6">
    <source>
        <dbReference type="ARBA" id="ARBA00023065"/>
    </source>
</evidence>
<keyword evidence="4 10" id="KW-0812">Transmembrane</keyword>
<comment type="subcellular location">
    <subcellularLocation>
        <location evidence="1">Membrane</location>
        <topology evidence="1">Multi-pass membrane protein</topology>
    </subcellularLocation>
</comment>
<keyword evidence="8" id="KW-0407">Ion channel</keyword>
<dbReference type="GO" id="GO:0034220">
    <property type="term" value="P:monoatomic ion transmembrane transport"/>
    <property type="evidence" value="ECO:0007669"/>
    <property type="project" value="UniProtKB-KW"/>
</dbReference>
<evidence type="ECO:0000256" key="8">
    <source>
        <dbReference type="ARBA" id="ARBA00023303"/>
    </source>
</evidence>
<dbReference type="InParanoid" id="A0A1Q3CQL9"/>
<evidence type="ECO:0000256" key="9">
    <source>
        <dbReference type="SAM" id="Coils"/>
    </source>
</evidence>
<accession>A0A1Q3CQL9</accession>
<evidence type="ECO:0000256" key="3">
    <source>
        <dbReference type="ARBA" id="ARBA00022448"/>
    </source>
</evidence>
<comment type="caution">
    <text evidence="11">The sequence shown here is derived from an EMBL/GenBank/DDBJ whole genome shotgun (WGS) entry which is preliminary data.</text>
</comment>
<proteinExistence type="inferred from homology"/>
<keyword evidence="9" id="KW-0175">Coiled coil</keyword>
<comment type="similarity">
    <text evidence="2">Belongs to the aromatic acid exporter (TC 2.A.85) family.</text>
</comment>
<dbReference type="PANTHER" id="PTHR31086">
    <property type="entry name" value="ALUMINUM-ACTIVATED MALATE TRANSPORTER 10"/>
    <property type="match status" value="1"/>
</dbReference>
<evidence type="ECO:0000256" key="10">
    <source>
        <dbReference type="SAM" id="Phobius"/>
    </source>
</evidence>
<evidence type="ECO:0000256" key="5">
    <source>
        <dbReference type="ARBA" id="ARBA00022989"/>
    </source>
</evidence>
<dbReference type="InterPro" id="IPR020966">
    <property type="entry name" value="ALMT"/>
</dbReference>
<protein>
    <submittedName>
        <fullName evidence="11">ALMT domain-containing protein</fullName>
    </submittedName>
</protein>
<dbReference type="GO" id="GO:0015743">
    <property type="term" value="P:malate transport"/>
    <property type="evidence" value="ECO:0007669"/>
    <property type="project" value="InterPro"/>
</dbReference>
<feature type="coiled-coil region" evidence="9">
    <location>
        <begin position="395"/>
        <end position="422"/>
    </location>
</feature>
<evidence type="ECO:0000256" key="2">
    <source>
        <dbReference type="ARBA" id="ARBA00007079"/>
    </source>
</evidence>
<evidence type="ECO:0000313" key="11">
    <source>
        <dbReference type="EMBL" id="GAV82391.1"/>
    </source>
</evidence>
<dbReference type="GO" id="GO:0016020">
    <property type="term" value="C:membrane"/>
    <property type="evidence" value="ECO:0007669"/>
    <property type="project" value="UniProtKB-SubCell"/>
</dbReference>
<evidence type="ECO:0000313" key="12">
    <source>
        <dbReference type="Proteomes" id="UP000187406"/>
    </source>
</evidence>
<sequence length="424" mass="47250">MGSTVIAIPDGEEVAIEEKKKFHCSLLPILSFLKETKTKHDMRRFTHCIKVGITLVLVAFLSLLDPIYKQLGENAMWAIMTVVVMFEFYAGATLSKGLNRGIGTMLGGGLGCLAATIAQEIGGIGNAIVIGTSVFIFSAAATYSRSIPSIKRQYDYGAMIFILTFNLVVVSGLHADKVVHLARERLSTILMGFVVCIFTSFLFFPVWAGDELHDSLATKFEELARSIEGFLEEYFKEISKENQCNPSFHFSCCKSLLHTKTKDEELAKFARWEPWHGKFGFSYPWNKYLQIGEVLRELATTILSLKGCLQSPRQSSETAWQSIKEPCEAAGKSLAWTLRELGGSIKKMRRCQTGDLIVSKLKSMRVELSMAMSPSTLGQLENGEGLAIANFMFSLMEMVEKVEELAKEVEELGELADFHSKQRL</sequence>
<feature type="transmembrane region" description="Helical" evidence="10">
    <location>
        <begin position="187"/>
        <end position="209"/>
    </location>
</feature>
<feature type="transmembrane region" description="Helical" evidence="10">
    <location>
        <begin position="74"/>
        <end position="94"/>
    </location>
</feature>
<reference evidence="12" key="1">
    <citation type="submission" date="2016-04" db="EMBL/GenBank/DDBJ databases">
        <title>Cephalotus genome sequencing.</title>
        <authorList>
            <person name="Fukushima K."/>
            <person name="Hasebe M."/>
            <person name="Fang X."/>
        </authorList>
    </citation>
    <scope>NUCLEOTIDE SEQUENCE [LARGE SCALE GENOMIC DNA]</scope>
    <source>
        <strain evidence="12">cv. St1</strain>
    </source>
</reference>
<keyword evidence="7 10" id="KW-0472">Membrane</keyword>
<evidence type="ECO:0000256" key="1">
    <source>
        <dbReference type="ARBA" id="ARBA00004141"/>
    </source>
</evidence>
<dbReference type="OrthoDB" id="68611at2759"/>
<dbReference type="Proteomes" id="UP000187406">
    <property type="component" value="Unassembled WGS sequence"/>
</dbReference>
<dbReference type="STRING" id="3775.A0A1Q3CQL9"/>
<feature type="transmembrane region" description="Helical" evidence="10">
    <location>
        <begin position="156"/>
        <end position="175"/>
    </location>
</feature>
<keyword evidence="3" id="KW-0813">Transport</keyword>
<evidence type="ECO:0000256" key="7">
    <source>
        <dbReference type="ARBA" id="ARBA00023136"/>
    </source>
</evidence>